<dbReference type="InterPro" id="IPR040099">
    <property type="entry name" value="ZZEF1"/>
</dbReference>
<dbReference type="Proteomes" id="UP001176940">
    <property type="component" value="Unassembled WGS sequence"/>
</dbReference>
<comment type="caution">
    <text evidence="3">The sequence shown here is derived from an EMBL/GenBank/DDBJ whole genome shotgun (WGS) entry which is preliminary data.</text>
</comment>
<evidence type="ECO:0000259" key="2">
    <source>
        <dbReference type="PROSITE" id="PS51284"/>
    </source>
</evidence>
<name>A0ABN9KWF3_9NEOB</name>
<reference evidence="3" key="1">
    <citation type="submission" date="2023-07" db="EMBL/GenBank/DDBJ databases">
        <authorList>
            <person name="Stuckert A."/>
        </authorList>
    </citation>
    <scope>NUCLEOTIDE SEQUENCE</scope>
</reference>
<proteinExistence type="predicted"/>
<dbReference type="PANTHER" id="PTHR22772">
    <property type="entry name" value="NOVEL ZZ TYPE ZINC FINGER DOMAIN CONTAINING PROTEIN"/>
    <property type="match status" value="1"/>
</dbReference>
<sequence>MPSFGLTQCFSKARKRTPDFRDETVSASGKAFPYSIKKEKSIQDDPGLLRGSDVSPDGTNEQVPKRIVKTYAKNSVLKGLFRGKTLTGALLDGSSIFDRQFPCGINHGHLFQAFAQFDAEGDEVVDLESMLEAIKSSSGANLQGELSHVIRQLQACSLTPGFIDIFTKSKERLSLHSSKILRFLHRNRISSTVIPYPILECCNNICTMRSSVLKDYLERLLKKEKESSSVLSGSDETLKCKTITKCYSSIETSSNSSDIDKMTNGETASYWQSDGSARSHWIRLRMKPDVVLRHLSIAICSADQSYMPQQVGVAVGRNPSNLQEVREVHITSNTTGYVTLLENANINQMKALEHMTPLSLTPGTAELPNFLSPNVLEEVNSFLMRIASCCSTPEVNLNLLAFALARGNVAKVISSLCTILDHVDEQYNASSLIASMESVRIRLLYKYGRPLQFTLLACDVKGKEDKSGPENLLVEPWTGDGFLTETGKTRASIILSSSAPESAFQVTQMRIRVRRGAIGAKCGFIFAYNAPEKFHAEEHFKRFEKFDTWKFSDFRSFVKQRNSKPVTDFEDSDPIAWFELEEEWDEVDIRMQQCKIAKYWMVKFLCTREDTAERLGVQGIGAFGYRRPLEAKIDINVKCLQCKDLAADVVCGMTLILKTLMFVQQLAHDMVIISSPAQIMIPAPCAMQRKS</sequence>
<evidence type="ECO:0000313" key="3">
    <source>
        <dbReference type="EMBL" id="CAJ0924444.1"/>
    </source>
</evidence>
<dbReference type="PANTHER" id="PTHR22772:SF4">
    <property type="entry name" value="ZINC FINGER ZZ-TYPE AND EF-HAND DOMAIN-CONTAINING PROTEIN 1"/>
    <property type="match status" value="1"/>
</dbReference>
<feature type="domain" description="DOC" evidence="2">
    <location>
        <begin position="220"/>
        <end position="397"/>
    </location>
</feature>
<evidence type="ECO:0000313" key="4">
    <source>
        <dbReference type="Proteomes" id="UP001176940"/>
    </source>
</evidence>
<dbReference type="Gene3D" id="2.60.120.260">
    <property type="entry name" value="Galactose-binding domain-like"/>
    <property type="match status" value="1"/>
</dbReference>
<accession>A0ABN9KWF3</accession>
<dbReference type="InterPro" id="IPR004939">
    <property type="entry name" value="APC_su10/DOC_dom"/>
</dbReference>
<dbReference type="Pfam" id="PF03256">
    <property type="entry name" value="ANAPC10"/>
    <property type="match status" value="1"/>
</dbReference>
<protein>
    <recommendedName>
        <fullName evidence="2">DOC domain-containing protein</fullName>
    </recommendedName>
</protein>
<dbReference type="SUPFAM" id="SSF49785">
    <property type="entry name" value="Galactose-binding domain-like"/>
    <property type="match status" value="1"/>
</dbReference>
<dbReference type="SMART" id="SM01337">
    <property type="entry name" value="APC10"/>
    <property type="match status" value="1"/>
</dbReference>
<organism evidence="3 4">
    <name type="scientific">Ranitomeya imitator</name>
    <name type="common">mimic poison frog</name>
    <dbReference type="NCBI Taxonomy" id="111125"/>
    <lineage>
        <taxon>Eukaryota</taxon>
        <taxon>Metazoa</taxon>
        <taxon>Chordata</taxon>
        <taxon>Craniata</taxon>
        <taxon>Vertebrata</taxon>
        <taxon>Euteleostomi</taxon>
        <taxon>Amphibia</taxon>
        <taxon>Batrachia</taxon>
        <taxon>Anura</taxon>
        <taxon>Neobatrachia</taxon>
        <taxon>Hyloidea</taxon>
        <taxon>Dendrobatidae</taxon>
        <taxon>Dendrobatinae</taxon>
        <taxon>Ranitomeya</taxon>
    </lineage>
</organism>
<feature type="region of interest" description="Disordered" evidence="1">
    <location>
        <begin position="36"/>
        <end position="61"/>
    </location>
</feature>
<dbReference type="EMBL" id="CAUEEQ010003125">
    <property type="protein sequence ID" value="CAJ0924444.1"/>
    <property type="molecule type" value="Genomic_DNA"/>
</dbReference>
<dbReference type="InterPro" id="IPR008979">
    <property type="entry name" value="Galactose-bd-like_sf"/>
</dbReference>
<dbReference type="PROSITE" id="PS51284">
    <property type="entry name" value="DOC"/>
    <property type="match status" value="1"/>
</dbReference>
<evidence type="ECO:0000256" key="1">
    <source>
        <dbReference type="SAM" id="MobiDB-lite"/>
    </source>
</evidence>
<keyword evidence="4" id="KW-1185">Reference proteome</keyword>
<gene>
    <name evidence="3" type="ORF">RIMI_LOCUS2265999</name>
</gene>